<dbReference type="Proteomes" id="UP000463857">
    <property type="component" value="Chromosome"/>
</dbReference>
<dbReference type="InParanoid" id="A0A7L4YIH2"/>
<dbReference type="AlphaFoldDB" id="A0A7L4YIH2"/>
<evidence type="ECO:0000313" key="3">
    <source>
        <dbReference type="Proteomes" id="UP000463857"/>
    </source>
</evidence>
<name>A0A7L4YIH2_9ACTN</name>
<feature type="domain" description="YbaK/aminoacyl-tRNA synthetase-associated" evidence="1">
    <location>
        <begin position="38"/>
        <end position="155"/>
    </location>
</feature>
<dbReference type="InterPro" id="IPR036754">
    <property type="entry name" value="YbaK/aa-tRNA-synt-asso_dom_sf"/>
</dbReference>
<protein>
    <submittedName>
        <fullName evidence="2">YbaK/EbsC family protein</fullName>
    </submittedName>
</protein>
<dbReference type="CDD" id="cd04333">
    <property type="entry name" value="ProX_deacylase"/>
    <property type="match status" value="1"/>
</dbReference>
<evidence type="ECO:0000313" key="2">
    <source>
        <dbReference type="EMBL" id="QHB99155.1"/>
    </source>
</evidence>
<dbReference type="OrthoDB" id="8536235at2"/>
<evidence type="ECO:0000259" key="1">
    <source>
        <dbReference type="Pfam" id="PF04073"/>
    </source>
</evidence>
<organism evidence="2 3">
    <name type="scientific">Epidermidibacterium keratini</name>
    <dbReference type="NCBI Taxonomy" id="1891644"/>
    <lineage>
        <taxon>Bacteria</taxon>
        <taxon>Bacillati</taxon>
        <taxon>Actinomycetota</taxon>
        <taxon>Actinomycetes</taxon>
        <taxon>Sporichthyales</taxon>
        <taxon>Sporichthyaceae</taxon>
        <taxon>Epidermidibacterium</taxon>
    </lineage>
</organism>
<proteinExistence type="predicted"/>
<dbReference type="EMBL" id="CP047156">
    <property type="protein sequence ID" value="QHB99155.1"/>
    <property type="molecule type" value="Genomic_DNA"/>
</dbReference>
<dbReference type="KEGG" id="eke:EK0264_01860"/>
<accession>A0A7L4YIH2</accession>
<dbReference type="PANTHER" id="PTHR30411:SF1">
    <property type="entry name" value="CYTOPLASMIC PROTEIN"/>
    <property type="match status" value="1"/>
</dbReference>
<reference evidence="2 3" key="1">
    <citation type="journal article" date="2018" name="Int. J. Syst. Evol. Microbiol.">
        <title>Epidermidibacterium keratini gen. nov., sp. nov., a member of the family Sporichthyaceae, isolated from keratin epidermis.</title>
        <authorList>
            <person name="Lee D.G."/>
            <person name="Trujillo M.E."/>
            <person name="Kang S."/>
            <person name="Nam J.J."/>
            <person name="Kim Y.J."/>
        </authorList>
    </citation>
    <scope>NUCLEOTIDE SEQUENCE [LARGE SCALE GENOMIC DNA]</scope>
    <source>
        <strain evidence="2 3">EPI-7</strain>
    </source>
</reference>
<keyword evidence="3" id="KW-1185">Reference proteome</keyword>
<dbReference type="SUPFAM" id="SSF55826">
    <property type="entry name" value="YbaK/ProRS associated domain"/>
    <property type="match status" value="1"/>
</dbReference>
<gene>
    <name evidence="2" type="ORF">EK0264_01860</name>
</gene>
<dbReference type="PANTHER" id="PTHR30411">
    <property type="entry name" value="CYTOPLASMIC PROTEIN"/>
    <property type="match status" value="1"/>
</dbReference>
<dbReference type="InterPro" id="IPR007214">
    <property type="entry name" value="YbaK/aa-tRNA-synth-assoc-dom"/>
</dbReference>
<dbReference type="Pfam" id="PF04073">
    <property type="entry name" value="tRNA_edit"/>
    <property type="match status" value="1"/>
</dbReference>
<dbReference type="Gene3D" id="3.90.960.10">
    <property type="entry name" value="YbaK/aminoacyl-tRNA synthetase-associated domain"/>
    <property type="match status" value="1"/>
</dbReference>
<dbReference type="RefSeq" id="WP_159542354.1">
    <property type="nucleotide sequence ID" value="NZ_CP047156.1"/>
</dbReference>
<sequence>MTSQSGPDPVAAHPAVAKVVAAIEELGEPAPVTVLDDSVHTAALAAAALGIDVAQIANSLIFDADGEPLLVLTSGAHRVDVDKVASLIGASSVGRASAGFVKTHTGQAIGGVAPVGHPAPIRTLVDTWLARHDEVWAAAGHPRTVFPTTYDALLRMTGGTPADVGA</sequence>
<dbReference type="GO" id="GO:0002161">
    <property type="term" value="F:aminoacyl-tRNA deacylase activity"/>
    <property type="evidence" value="ECO:0007669"/>
    <property type="project" value="InterPro"/>
</dbReference>